<dbReference type="Gene3D" id="3.40.1350.10">
    <property type="match status" value="1"/>
</dbReference>
<dbReference type="InterPro" id="IPR014833">
    <property type="entry name" value="TnsA_N"/>
</dbReference>
<proteinExistence type="predicted"/>
<evidence type="ECO:0000259" key="1">
    <source>
        <dbReference type="Pfam" id="PF08722"/>
    </source>
</evidence>
<keyword evidence="2" id="KW-0255">Endonuclease</keyword>
<sequence length="220" mass="24269">MQIPTRKIGIGYSGSLRGALPSSKADHVVRVESALERSLCLLLEFDPRVRYFCEQPVTIPYHPPGGSRGVRHYTPDFLIQYEDEVQAVLAEVKYQSELDAKAAELAPKFDAARHYAAEQGWAFRVFTEADILATPLLGNARLLLRFRTAPVPSCHTTALLDLLTRAQKSTPQDLITAGAYFTGAQPEELLPHCWHLLSCGRIGGDLTAAPLAMNTPLWSL</sequence>
<evidence type="ECO:0000313" key="2">
    <source>
        <dbReference type="EMBL" id="MBF9221774.1"/>
    </source>
</evidence>
<comment type="caution">
    <text evidence="2">The sequence shown here is derived from an EMBL/GenBank/DDBJ whole genome shotgun (WGS) entry which is preliminary data.</text>
</comment>
<dbReference type="Proteomes" id="UP000618931">
    <property type="component" value="Unassembled WGS sequence"/>
</dbReference>
<gene>
    <name evidence="2" type="ORF">I2H31_11740</name>
</gene>
<feature type="domain" description="TnsA endonuclease N-terminal" evidence="1">
    <location>
        <begin position="46"/>
        <end position="128"/>
    </location>
</feature>
<keyword evidence="3" id="KW-1185">Reference proteome</keyword>
<name>A0ABS0I5D9_9BACT</name>
<keyword evidence="2" id="KW-0378">Hydrolase</keyword>
<dbReference type="RefSeq" id="WP_196293233.1">
    <property type="nucleotide sequence ID" value="NZ_JADQDM010000005.1"/>
</dbReference>
<keyword evidence="2" id="KW-0540">Nuclease</keyword>
<dbReference type="GO" id="GO:0004519">
    <property type="term" value="F:endonuclease activity"/>
    <property type="evidence" value="ECO:0007669"/>
    <property type="project" value="UniProtKB-KW"/>
</dbReference>
<dbReference type="Pfam" id="PF08722">
    <property type="entry name" value="Tn7_TnsA-like_N"/>
    <property type="match status" value="1"/>
</dbReference>
<reference evidence="2 3" key="1">
    <citation type="submission" date="2020-11" db="EMBL/GenBank/DDBJ databases">
        <authorList>
            <person name="Kim M.K."/>
        </authorList>
    </citation>
    <scope>NUCLEOTIDE SEQUENCE [LARGE SCALE GENOMIC DNA]</scope>
    <source>
        <strain evidence="2 3">BT662</strain>
    </source>
</reference>
<accession>A0ABS0I5D9</accession>
<protein>
    <submittedName>
        <fullName evidence="2">TnsA endonuclease N-terminal domain-containing protein</fullName>
    </submittedName>
</protein>
<dbReference type="EMBL" id="JADQDM010000005">
    <property type="protein sequence ID" value="MBF9221774.1"/>
    <property type="molecule type" value="Genomic_DNA"/>
</dbReference>
<dbReference type="InterPro" id="IPR011856">
    <property type="entry name" value="tRNA_endonuc-like_dom_sf"/>
</dbReference>
<organism evidence="2 3">
    <name type="scientific">Hymenobacter ruricola</name>
    <dbReference type="NCBI Taxonomy" id="2791023"/>
    <lineage>
        <taxon>Bacteria</taxon>
        <taxon>Pseudomonadati</taxon>
        <taxon>Bacteroidota</taxon>
        <taxon>Cytophagia</taxon>
        <taxon>Cytophagales</taxon>
        <taxon>Hymenobacteraceae</taxon>
        <taxon>Hymenobacter</taxon>
    </lineage>
</organism>
<evidence type="ECO:0000313" key="3">
    <source>
        <dbReference type="Proteomes" id="UP000618931"/>
    </source>
</evidence>